<name>A0A813DY37_POLGL</name>
<keyword evidence="4" id="KW-1185">Reference proteome</keyword>
<evidence type="ECO:0000256" key="1">
    <source>
        <dbReference type="SAM" id="Coils"/>
    </source>
</evidence>
<reference evidence="3" key="1">
    <citation type="submission" date="2021-02" db="EMBL/GenBank/DDBJ databases">
        <authorList>
            <person name="Dougan E. K."/>
            <person name="Rhodes N."/>
            <person name="Thang M."/>
            <person name="Chan C."/>
        </authorList>
    </citation>
    <scope>NUCLEOTIDE SEQUENCE</scope>
</reference>
<protein>
    <recommendedName>
        <fullName evidence="2">Ketoreductase (KR) domain-containing protein</fullName>
    </recommendedName>
</protein>
<dbReference type="InterPro" id="IPR036291">
    <property type="entry name" value="NAD(P)-bd_dom_sf"/>
</dbReference>
<feature type="coiled-coil region" evidence="1">
    <location>
        <begin position="108"/>
        <end position="162"/>
    </location>
</feature>
<dbReference type="Gene3D" id="3.40.50.720">
    <property type="entry name" value="NAD(P)-binding Rossmann-like Domain"/>
    <property type="match status" value="1"/>
</dbReference>
<dbReference type="EMBL" id="CAJNNV010007103">
    <property type="protein sequence ID" value="CAE8594483.1"/>
    <property type="molecule type" value="Genomic_DNA"/>
</dbReference>
<organism evidence="3 4">
    <name type="scientific">Polarella glacialis</name>
    <name type="common">Dinoflagellate</name>
    <dbReference type="NCBI Taxonomy" id="89957"/>
    <lineage>
        <taxon>Eukaryota</taxon>
        <taxon>Sar</taxon>
        <taxon>Alveolata</taxon>
        <taxon>Dinophyceae</taxon>
        <taxon>Suessiales</taxon>
        <taxon>Suessiaceae</taxon>
        <taxon>Polarella</taxon>
    </lineage>
</organism>
<dbReference type="AlphaFoldDB" id="A0A813DY37"/>
<dbReference type="Proteomes" id="UP000654075">
    <property type="component" value="Unassembled WGS sequence"/>
</dbReference>
<dbReference type="OMA" id="CTHYSAR"/>
<proteinExistence type="predicted"/>
<feature type="domain" description="Ketoreductase (KR)" evidence="2">
    <location>
        <begin position="3"/>
        <end position="79"/>
    </location>
</feature>
<dbReference type="SUPFAM" id="SSF51735">
    <property type="entry name" value="NAD(P)-binding Rossmann-fold domains"/>
    <property type="match status" value="1"/>
</dbReference>
<dbReference type="OrthoDB" id="10398743at2759"/>
<sequence length="190" mass="20973">MALITGGLGGLGVLATYELAAAGTGFVVTTSRSGRIASGQPELVQMQENLRMMCTHYSARIDGCDIGALSDLFQWIQRPDNQAEDLDLFATCVESIDKNPNLLGRSELAKIQKTREHLTETCDMLEEELLKHPGSSRDEWNLREMRKKEKKLDEVISKLQSKLGVSAQQETASTGESKTLRTFLAARDQA</sequence>
<gene>
    <name evidence="3" type="ORF">PGLA1383_LOCUS13026</name>
</gene>
<dbReference type="InterPro" id="IPR013968">
    <property type="entry name" value="PKS_KR"/>
</dbReference>
<evidence type="ECO:0000259" key="2">
    <source>
        <dbReference type="Pfam" id="PF08659"/>
    </source>
</evidence>
<dbReference type="Pfam" id="PF08659">
    <property type="entry name" value="KR"/>
    <property type="match status" value="1"/>
</dbReference>
<keyword evidence="1" id="KW-0175">Coiled coil</keyword>
<evidence type="ECO:0000313" key="3">
    <source>
        <dbReference type="EMBL" id="CAE8594483.1"/>
    </source>
</evidence>
<evidence type="ECO:0000313" key="4">
    <source>
        <dbReference type="Proteomes" id="UP000654075"/>
    </source>
</evidence>
<accession>A0A813DY37</accession>
<comment type="caution">
    <text evidence="3">The sequence shown here is derived from an EMBL/GenBank/DDBJ whole genome shotgun (WGS) entry which is preliminary data.</text>
</comment>